<dbReference type="RefSeq" id="WP_011714795.1">
    <property type="nucleotide sequence ID" value="NC_008576.1"/>
</dbReference>
<dbReference type="KEGG" id="mgm:Mmc1_3243"/>
<feature type="chain" id="PRO_5002627102" description="DnrO protein" evidence="1">
    <location>
        <begin position="24"/>
        <end position="164"/>
    </location>
</feature>
<organism evidence="2 3">
    <name type="scientific">Magnetococcus marinus (strain ATCC BAA-1437 / JCM 17883 / MC-1)</name>
    <dbReference type="NCBI Taxonomy" id="156889"/>
    <lineage>
        <taxon>Bacteria</taxon>
        <taxon>Pseudomonadati</taxon>
        <taxon>Pseudomonadota</taxon>
        <taxon>Magnetococcia</taxon>
        <taxon>Magnetococcales</taxon>
        <taxon>Magnetococcaceae</taxon>
        <taxon>Magnetococcus</taxon>
    </lineage>
</organism>
<feature type="signal peptide" evidence="1">
    <location>
        <begin position="1"/>
        <end position="23"/>
    </location>
</feature>
<dbReference type="AlphaFoldDB" id="A0LCP0"/>
<proteinExistence type="predicted"/>
<evidence type="ECO:0008006" key="4">
    <source>
        <dbReference type="Google" id="ProtNLM"/>
    </source>
</evidence>
<evidence type="ECO:0000313" key="2">
    <source>
        <dbReference type="EMBL" id="ABK45733.1"/>
    </source>
</evidence>
<reference evidence="2 3" key="2">
    <citation type="journal article" date="2012" name="Int. J. Syst. Evol. Microbiol.">
        <title>Magnetococcus marinus gen. nov., sp. nov., a marine, magnetotactic bacterium that represents a novel lineage (Magnetococcaceae fam. nov.; Magnetococcales ord. nov.) at the base of the Alphaproteobacteria.</title>
        <authorList>
            <person name="Bazylinski D.A."/>
            <person name="Williams T.J."/>
            <person name="Lefevre C.T."/>
            <person name="Berg R.J."/>
            <person name="Zhang C.L."/>
            <person name="Bowser S.S."/>
            <person name="Dean A.J."/>
            <person name="Beveridge T.J."/>
        </authorList>
    </citation>
    <scope>NUCLEOTIDE SEQUENCE [LARGE SCALE GENOMIC DNA]</scope>
    <source>
        <strain evidence="3">ATCC BAA-1437 / JCM 17883 / MC-1</strain>
    </source>
</reference>
<keyword evidence="3" id="KW-1185">Reference proteome</keyword>
<name>A0LCP0_MAGMM</name>
<keyword evidence="1" id="KW-0732">Signal</keyword>
<sequence precursor="true">MNKVRVAWVIGVLFSMASATVMAEMAGQSPIAAKPMAHGHMGQMAAPQAAPEKTVDSRKAAINHGEIRAMVAAFPLIEQLSKAAAKCQASAQDGNYATEACGAFMQQHSAGEGTLQAALAQVEQLMAGEGEKPQLGHAEMYLLTAFMENYHQFNNQKKRIQAGH</sequence>
<dbReference type="HOGENOM" id="CLU_1617026_0_0_5"/>
<evidence type="ECO:0000256" key="1">
    <source>
        <dbReference type="SAM" id="SignalP"/>
    </source>
</evidence>
<dbReference type="EMBL" id="CP000471">
    <property type="protein sequence ID" value="ABK45733.1"/>
    <property type="molecule type" value="Genomic_DNA"/>
</dbReference>
<dbReference type="Proteomes" id="UP000002586">
    <property type="component" value="Chromosome"/>
</dbReference>
<protein>
    <recommendedName>
        <fullName evidence="4">DnrO protein</fullName>
    </recommendedName>
</protein>
<evidence type="ECO:0000313" key="3">
    <source>
        <dbReference type="Proteomes" id="UP000002586"/>
    </source>
</evidence>
<accession>A0LCP0</accession>
<gene>
    <name evidence="2" type="ordered locus">Mmc1_3243</name>
</gene>
<reference evidence="3" key="1">
    <citation type="journal article" date="2009" name="Appl. Environ. Microbiol.">
        <title>Complete genome sequence of the chemolithoautotrophic marine magnetotactic coccus strain MC-1.</title>
        <authorList>
            <person name="Schubbe S."/>
            <person name="Williams T.J."/>
            <person name="Xie G."/>
            <person name="Kiss H.E."/>
            <person name="Brettin T.S."/>
            <person name="Martinez D."/>
            <person name="Ross C.A."/>
            <person name="Schuler D."/>
            <person name="Cox B.L."/>
            <person name="Nealson K.H."/>
            <person name="Bazylinski D.A."/>
        </authorList>
    </citation>
    <scope>NUCLEOTIDE SEQUENCE [LARGE SCALE GENOMIC DNA]</scope>
    <source>
        <strain evidence="3">ATCC BAA-1437 / JCM 17883 / MC-1</strain>
    </source>
</reference>
<dbReference type="STRING" id="156889.Mmc1_3243"/>